<protein>
    <submittedName>
        <fullName evidence="2">Resuscitation-promoting factor RpfA</fullName>
    </submittedName>
</protein>
<keyword evidence="3" id="KW-1185">Reference proteome</keyword>
<evidence type="ECO:0000313" key="3">
    <source>
        <dbReference type="Proteomes" id="UP000240988"/>
    </source>
</evidence>
<name>A0A2U3NT92_9MYCO</name>
<sequence>VPPPADAPLPAPPADAPAPAEPQQAINVGYTQQVWDAIRGGNINGNDALDSLALSGPAN</sequence>
<dbReference type="AlphaFoldDB" id="A0A2U3NT92"/>
<evidence type="ECO:0000256" key="1">
    <source>
        <dbReference type="SAM" id="MobiDB-lite"/>
    </source>
</evidence>
<feature type="region of interest" description="Disordered" evidence="1">
    <location>
        <begin position="1"/>
        <end position="24"/>
    </location>
</feature>
<accession>A0A2U3NT92</accession>
<proteinExistence type="predicted"/>
<reference evidence="2 3" key="1">
    <citation type="submission" date="2017-01" db="EMBL/GenBank/DDBJ databases">
        <authorList>
            <consortium name="Urmite Genomes"/>
        </authorList>
    </citation>
    <scope>NUCLEOTIDE SEQUENCE [LARGE SCALE GENOMIC DNA]</scope>
    <source>
        <strain evidence="2 3">AB57</strain>
    </source>
</reference>
<evidence type="ECO:0000313" key="2">
    <source>
        <dbReference type="EMBL" id="SPM34704.1"/>
    </source>
</evidence>
<gene>
    <name evidence="2" type="ORF">MRAB57_2524</name>
</gene>
<organism evidence="2 3">
    <name type="scientific">Mycobacterium rhizamassiliense</name>
    <dbReference type="NCBI Taxonomy" id="1841860"/>
    <lineage>
        <taxon>Bacteria</taxon>
        <taxon>Bacillati</taxon>
        <taxon>Actinomycetota</taxon>
        <taxon>Actinomycetes</taxon>
        <taxon>Mycobacteriales</taxon>
        <taxon>Mycobacteriaceae</taxon>
        <taxon>Mycobacterium</taxon>
    </lineage>
</organism>
<feature type="non-terminal residue" evidence="2">
    <location>
        <position position="1"/>
    </location>
</feature>
<dbReference type="Proteomes" id="UP000240988">
    <property type="component" value="Unassembled WGS sequence"/>
</dbReference>
<dbReference type="EMBL" id="FUFA01000004">
    <property type="protein sequence ID" value="SPM34704.1"/>
    <property type="molecule type" value="Genomic_DNA"/>
</dbReference>
<feature type="compositionally biased region" description="Pro residues" evidence="1">
    <location>
        <begin position="1"/>
        <end position="20"/>
    </location>
</feature>